<comment type="function">
    <text evidence="9">Catalyzes the phospholipid dependent N-acylation of the N-terminal cysteine of apolipoprotein, the last step in lipoprotein maturation.</text>
</comment>
<dbReference type="Pfam" id="PF20154">
    <property type="entry name" value="LNT_N"/>
    <property type="match status" value="1"/>
</dbReference>
<feature type="transmembrane region" description="Helical" evidence="9">
    <location>
        <begin position="206"/>
        <end position="225"/>
    </location>
</feature>
<comment type="catalytic activity">
    <reaction evidence="9">
        <text>N-terminal S-1,2-diacyl-sn-glyceryl-L-cysteinyl-[lipoprotein] + a glycerophospholipid = N-acyl-S-1,2-diacyl-sn-glyceryl-L-cysteinyl-[lipoprotein] + a 2-acyl-sn-glycero-3-phospholipid + H(+)</text>
        <dbReference type="Rhea" id="RHEA:48228"/>
        <dbReference type="Rhea" id="RHEA-COMP:14681"/>
        <dbReference type="Rhea" id="RHEA-COMP:14684"/>
        <dbReference type="ChEBI" id="CHEBI:15378"/>
        <dbReference type="ChEBI" id="CHEBI:136912"/>
        <dbReference type="ChEBI" id="CHEBI:140656"/>
        <dbReference type="ChEBI" id="CHEBI:140657"/>
        <dbReference type="ChEBI" id="CHEBI:140660"/>
        <dbReference type="EC" id="2.3.1.269"/>
    </reaction>
</comment>
<dbReference type="EMBL" id="CP000859">
    <property type="protein sequence ID" value="ABW67572.1"/>
    <property type="molecule type" value="Genomic_DNA"/>
</dbReference>
<evidence type="ECO:0000256" key="1">
    <source>
        <dbReference type="ARBA" id="ARBA00004651"/>
    </source>
</evidence>
<dbReference type="PANTHER" id="PTHR38686:SF1">
    <property type="entry name" value="APOLIPOPROTEIN N-ACYLTRANSFERASE"/>
    <property type="match status" value="1"/>
</dbReference>
<keyword evidence="8 9" id="KW-0012">Acyltransferase</keyword>
<dbReference type="PROSITE" id="PS50263">
    <property type="entry name" value="CN_HYDROLASE"/>
    <property type="match status" value="1"/>
</dbReference>
<evidence type="ECO:0000313" key="12">
    <source>
        <dbReference type="Proteomes" id="UP000008561"/>
    </source>
</evidence>
<feature type="domain" description="CN hydrolase" evidence="10">
    <location>
        <begin position="247"/>
        <end position="493"/>
    </location>
</feature>
<dbReference type="InterPro" id="IPR045378">
    <property type="entry name" value="LNT_N"/>
</dbReference>
<feature type="transmembrane region" description="Helical" evidence="9">
    <location>
        <begin position="91"/>
        <end position="116"/>
    </location>
</feature>
<gene>
    <name evidence="9" type="primary">lnt</name>
    <name evidence="11" type="ordered locus">Dole_1768</name>
</gene>
<dbReference type="eggNOG" id="COG0815">
    <property type="taxonomic scope" value="Bacteria"/>
</dbReference>
<keyword evidence="3 9" id="KW-1003">Cell membrane</keyword>
<evidence type="ECO:0000256" key="6">
    <source>
        <dbReference type="ARBA" id="ARBA00022989"/>
    </source>
</evidence>
<protein>
    <recommendedName>
        <fullName evidence="9">Apolipoprotein N-acyltransferase</fullName>
        <shortName evidence="9">ALP N-acyltransferase</shortName>
        <ecNumber evidence="9">2.3.1.269</ecNumber>
    </recommendedName>
</protein>
<evidence type="ECO:0000256" key="5">
    <source>
        <dbReference type="ARBA" id="ARBA00022692"/>
    </source>
</evidence>
<comment type="similarity">
    <text evidence="2 9">Belongs to the CN hydrolase family. Apolipoprotein N-acyltransferase subfamily.</text>
</comment>
<comment type="subcellular location">
    <subcellularLocation>
        <location evidence="9">Cell inner membrane</location>
        <topology evidence="9">Multi-pass membrane protein</topology>
    </subcellularLocation>
    <subcellularLocation>
        <location evidence="1">Cell membrane</location>
        <topology evidence="1">Multi-pass membrane protein</topology>
    </subcellularLocation>
</comment>
<dbReference type="GO" id="GO:0005886">
    <property type="term" value="C:plasma membrane"/>
    <property type="evidence" value="ECO:0007669"/>
    <property type="project" value="UniProtKB-SubCell"/>
</dbReference>
<proteinExistence type="inferred from homology"/>
<dbReference type="UniPathway" id="UPA00666"/>
<comment type="pathway">
    <text evidence="9">Protein modification; lipoprotein biosynthesis (N-acyl transfer).</text>
</comment>
<dbReference type="EC" id="2.3.1.269" evidence="9"/>
<dbReference type="RefSeq" id="WP_012175188.1">
    <property type="nucleotide sequence ID" value="NC_009943.1"/>
</dbReference>
<dbReference type="Proteomes" id="UP000008561">
    <property type="component" value="Chromosome"/>
</dbReference>
<dbReference type="GO" id="GO:0016410">
    <property type="term" value="F:N-acyltransferase activity"/>
    <property type="evidence" value="ECO:0007669"/>
    <property type="project" value="UniProtKB-UniRule"/>
</dbReference>
<dbReference type="InterPro" id="IPR004563">
    <property type="entry name" value="Apolipo_AcylTrfase"/>
</dbReference>
<evidence type="ECO:0000256" key="9">
    <source>
        <dbReference type="HAMAP-Rule" id="MF_01148"/>
    </source>
</evidence>
<keyword evidence="11" id="KW-0449">Lipoprotein</keyword>
<dbReference type="STRING" id="96561.Dole_1768"/>
<evidence type="ECO:0000256" key="8">
    <source>
        <dbReference type="ARBA" id="ARBA00023315"/>
    </source>
</evidence>
<organism evidence="11 12">
    <name type="scientific">Desulfosudis oleivorans (strain DSM 6200 / JCM 39069 / Hxd3)</name>
    <name type="common">Desulfococcus oleovorans</name>
    <dbReference type="NCBI Taxonomy" id="96561"/>
    <lineage>
        <taxon>Bacteria</taxon>
        <taxon>Pseudomonadati</taxon>
        <taxon>Thermodesulfobacteriota</taxon>
        <taxon>Desulfobacteria</taxon>
        <taxon>Desulfobacterales</taxon>
        <taxon>Desulfosudaceae</taxon>
        <taxon>Desulfosudis</taxon>
    </lineage>
</organism>
<keyword evidence="5 9" id="KW-0812">Transmembrane</keyword>
<keyword evidence="6 9" id="KW-1133">Transmembrane helix</keyword>
<evidence type="ECO:0000313" key="11">
    <source>
        <dbReference type="EMBL" id="ABW67572.1"/>
    </source>
</evidence>
<dbReference type="NCBIfam" id="TIGR00546">
    <property type="entry name" value="lnt"/>
    <property type="match status" value="1"/>
</dbReference>
<evidence type="ECO:0000256" key="4">
    <source>
        <dbReference type="ARBA" id="ARBA00022679"/>
    </source>
</evidence>
<dbReference type="InterPro" id="IPR036526">
    <property type="entry name" value="C-N_Hydrolase_sf"/>
</dbReference>
<dbReference type="KEGG" id="dol:Dole_1768"/>
<evidence type="ECO:0000256" key="7">
    <source>
        <dbReference type="ARBA" id="ARBA00023136"/>
    </source>
</evidence>
<feature type="transmembrane region" description="Helical" evidence="9">
    <location>
        <begin position="170"/>
        <end position="194"/>
    </location>
</feature>
<keyword evidence="12" id="KW-1185">Reference proteome</keyword>
<reference evidence="11 12" key="1">
    <citation type="submission" date="2007-10" db="EMBL/GenBank/DDBJ databases">
        <title>Complete sequence of Desulfococcus oleovorans Hxd3.</title>
        <authorList>
            <consortium name="US DOE Joint Genome Institute"/>
            <person name="Copeland A."/>
            <person name="Lucas S."/>
            <person name="Lapidus A."/>
            <person name="Barry K."/>
            <person name="Glavina del Rio T."/>
            <person name="Dalin E."/>
            <person name="Tice H."/>
            <person name="Pitluck S."/>
            <person name="Kiss H."/>
            <person name="Brettin T."/>
            <person name="Bruce D."/>
            <person name="Detter J.C."/>
            <person name="Han C."/>
            <person name="Schmutz J."/>
            <person name="Larimer F."/>
            <person name="Land M."/>
            <person name="Hauser L."/>
            <person name="Kyrpides N."/>
            <person name="Kim E."/>
            <person name="Wawrik B."/>
            <person name="Richardson P."/>
        </authorList>
    </citation>
    <scope>NUCLEOTIDE SEQUENCE [LARGE SCALE GENOMIC DNA]</scope>
    <source>
        <strain evidence="12">DSM 6200 / JCM 39069 / Hxd3</strain>
    </source>
</reference>
<evidence type="ECO:0000259" key="10">
    <source>
        <dbReference type="PROSITE" id="PS50263"/>
    </source>
</evidence>
<evidence type="ECO:0000256" key="2">
    <source>
        <dbReference type="ARBA" id="ARBA00010065"/>
    </source>
</evidence>
<keyword evidence="4 9" id="KW-0808">Transferase</keyword>
<dbReference type="Gene3D" id="3.60.110.10">
    <property type="entry name" value="Carbon-nitrogen hydrolase"/>
    <property type="match status" value="1"/>
</dbReference>
<evidence type="ECO:0000256" key="3">
    <source>
        <dbReference type="ARBA" id="ARBA00022475"/>
    </source>
</evidence>
<dbReference type="PANTHER" id="PTHR38686">
    <property type="entry name" value="APOLIPOPROTEIN N-ACYLTRANSFERASE"/>
    <property type="match status" value="1"/>
</dbReference>
<keyword evidence="9" id="KW-0997">Cell inner membrane</keyword>
<sequence>MKPQSPENRQHPFSAQGVFFAVVSGLLLTGAFPQTGMAWLAWVALVPLLRVLDSASVRQGFYAGLAAGCAHYFSLLYWLVPTLRTYGALPWVLAVGCFLLLSLYLAFYLGVFAAVYAGVRNRPVLRILVAPVAWTALEYVRAFILSGFPWEPVGCSQYRILPLIQMADLTGVYGISFLVVLFNSLLAWAIYRLLKKEAFPAAETVGAFLLLVLFLVMAVSAWFYGTWRLKEVSGAMADAPLKRIAVVQGNIDQNQKWDAAFRDATVEKYLALCRRAADTGPDLVVLPETAMPFYFLYDGVATRKVLTAAREAGTWFLAGAPAAATENGAVKYYNSAYLITPQGQIAGRYDKTHLVPFGEFVPLGPLREWLPFVRTIVAAAGDFTAGNVGQTLEMGGLPLGVQICYEIIFPYQARRIVQNGAGLIINITNDAWYGRTSAPWQHFSMVVFRAVETRRAVVRSANTGISGYIAPTGQIIGATPLFVESVKTWAVPVMQTTTVYCRYGDLFAKGCLVGLILVLWYIFRTARGSGKADQKLQGISKH</sequence>
<dbReference type="HOGENOM" id="CLU_019563_1_2_7"/>
<dbReference type="SUPFAM" id="SSF56317">
    <property type="entry name" value="Carbon-nitrogen hydrolase"/>
    <property type="match status" value="1"/>
</dbReference>
<dbReference type="Pfam" id="PF00795">
    <property type="entry name" value="CN_hydrolase"/>
    <property type="match status" value="1"/>
</dbReference>
<dbReference type="InterPro" id="IPR003010">
    <property type="entry name" value="C-N_Hydrolase"/>
</dbReference>
<keyword evidence="7 9" id="KW-0472">Membrane</keyword>
<dbReference type="CDD" id="cd07571">
    <property type="entry name" value="ALP_N-acyl_transferase"/>
    <property type="match status" value="1"/>
</dbReference>
<dbReference type="AlphaFoldDB" id="A9A0U7"/>
<dbReference type="HAMAP" id="MF_01148">
    <property type="entry name" value="Lnt"/>
    <property type="match status" value="1"/>
</dbReference>
<feature type="transmembrane region" description="Helical" evidence="9">
    <location>
        <begin position="60"/>
        <end position="79"/>
    </location>
</feature>
<feature type="transmembrane region" description="Helical" evidence="9">
    <location>
        <begin position="12"/>
        <end position="31"/>
    </location>
</feature>
<accession>A9A0U7</accession>
<dbReference type="GO" id="GO:0042158">
    <property type="term" value="P:lipoprotein biosynthetic process"/>
    <property type="evidence" value="ECO:0007669"/>
    <property type="project" value="UniProtKB-UniRule"/>
</dbReference>
<name>A9A0U7_DESOH</name>
<feature type="transmembrane region" description="Helical" evidence="9">
    <location>
        <begin position="506"/>
        <end position="523"/>
    </location>
</feature>